<feature type="non-terminal residue" evidence="2">
    <location>
        <position position="1"/>
    </location>
</feature>
<reference evidence="3" key="2">
    <citation type="journal article" date="2008" name="Nucleic Acids Res.">
        <title>The rice annotation project database (RAP-DB): 2008 update.</title>
        <authorList>
            <consortium name="The rice annotation project (RAP)"/>
        </authorList>
    </citation>
    <scope>GENOME REANNOTATION</scope>
    <source>
        <strain evidence="3">cv. Nipponbare</strain>
    </source>
</reference>
<keyword evidence="1" id="KW-1133">Transmembrane helix</keyword>
<name>Q0ISW2_ORYSJ</name>
<organism evidence="2 3">
    <name type="scientific">Oryza sativa subsp. japonica</name>
    <name type="common">Rice</name>
    <dbReference type="NCBI Taxonomy" id="39947"/>
    <lineage>
        <taxon>Eukaryota</taxon>
        <taxon>Viridiplantae</taxon>
        <taxon>Streptophyta</taxon>
        <taxon>Embryophyta</taxon>
        <taxon>Tracheophyta</taxon>
        <taxon>Spermatophyta</taxon>
        <taxon>Magnoliopsida</taxon>
        <taxon>Liliopsida</taxon>
        <taxon>Poales</taxon>
        <taxon>Poaceae</taxon>
        <taxon>BOP clade</taxon>
        <taxon>Oryzoideae</taxon>
        <taxon>Oryzeae</taxon>
        <taxon>Oryzinae</taxon>
        <taxon>Oryza</taxon>
        <taxon>Oryza sativa</taxon>
    </lineage>
</organism>
<evidence type="ECO:0000313" key="3">
    <source>
        <dbReference type="Proteomes" id="UP000000763"/>
    </source>
</evidence>
<dbReference type="EMBL" id="AP008217">
    <property type="protein sequence ID" value="BAF28203.1"/>
    <property type="molecule type" value="Genomic_DNA"/>
</dbReference>
<protein>
    <submittedName>
        <fullName evidence="2">Os11g0452400 protein</fullName>
    </submittedName>
</protein>
<keyword evidence="1" id="KW-0472">Membrane</keyword>
<dbReference type="Proteomes" id="UP000000763">
    <property type="component" value="Chromosome 11"/>
</dbReference>
<dbReference type="AlphaFoldDB" id="Q0ISW2"/>
<feature type="transmembrane region" description="Helical" evidence="1">
    <location>
        <begin position="71"/>
        <end position="91"/>
    </location>
</feature>
<evidence type="ECO:0000313" key="2">
    <source>
        <dbReference type="EMBL" id="BAF28203.1"/>
    </source>
</evidence>
<gene>
    <name evidence="2" type="ordered locus">Os11g0452400</name>
</gene>
<sequence length="129" mass="14364">LLPSPPSFPPLLHIPVVEARLQESQAASRDVGGGAVFSAFPRRWTRNRRGWGRHVIRQRRRGDPVAAPRPLLLLLLLSCLLALVFPLSWRLLCLETTPPLESFSVLVGLIGVRFAARLQLFLIDLLGSE</sequence>
<dbReference type="KEGG" id="dosa:Os11g0452400"/>
<proteinExistence type="predicted"/>
<keyword evidence="1" id="KW-0812">Transmembrane</keyword>
<accession>Q0ISW2</accession>
<reference evidence="2 3" key="1">
    <citation type="journal article" date="2005" name="Nature">
        <title>The map-based sequence of the rice genome.</title>
        <authorList>
            <consortium name="International rice genome sequencing project (IRGSP)"/>
            <person name="Matsumoto T."/>
            <person name="Wu J."/>
            <person name="Kanamori H."/>
            <person name="Katayose Y."/>
            <person name="Fujisawa M."/>
            <person name="Namiki N."/>
            <person name="Mizuno H."/>
            <person name="Yamamoto K."/>
            <person name="Antonio B.A."/>
            <person name="Baba T."/>
            <person name="Sakata K."/>
            <person name="Nagamura Y."/>
            <person name="Aoki H."/>
            <person name="Arikawa K."/>
            <person name="Arita K."/>
            <person name="Bito T."/>
            <person name="Chiden Y."/>
            <person name="Fujitsuka N."/>
            <person name="Fukunaka R."/>
            <person name="Hamada M."/>
            <person name="Harada C."/>
            <person name="Hayashi A."/>
            <person name="Hijishita S."/>
            <person name="Honda M."/>
            <person name="Hosokawa S."/>
            <person name="Ichikawa Y."/>
            <person name="Idonuma A."/>
            <person name="Iijima M."/>
            <person name="Ikeda M."/>
            <person name="Ikeno M."/>
            <person name="Ito K."/>
            <person name="Ito S."/>
            <person name="Ito T."/>
            <person name="Ito Y."/>
            <person name="Ito Y."/>
            <person name="Iwabuchi A."/>
            <person name="Kamiya K."/>
            <person name="Karasawa W."/>
            <person name="Kurita K."/>
            <person name="Katagiri S."/>
            <person name="Kikuta A."/>
            <person name="Kobayashi H."/>
            <person name="Kobayashi N."/>
            <person name="Machita K."/>
            <person name="Maehara T."/>
            <person name="Masukawa M."/>
            <person name="Mizubayashi T."/>
            <person name="Mukai Y."/>
            <person name="Nagasaki H."/>
            <person name="Nagata Y."/>
            <person name="Naito S."/>
            <person name="Nakashima M."/>
            <person name="Nakama Y."/>
            <person name="Nakamichi Y."/>
            <person name="Nakamura M."/>
            <person name="Meguro A."/>
            <person name="Negishi M."/>
            <person name="Ohta I."/>
            <person name="Ohta T."/>
            <person name="Okamoto M."/>
            <person name="Ono N."/>
            <person name="Saji S."/>
            <person name="Sakaguchi M."/>
            <person name="Sakai K."/>
            <person name="Shibata M."/>
            <person name="Shimokawa T."/>
            <person name="Song J."/>
            <person name="Takazaki Y."/>
            <person name="Terasawa K."/>
            <person name="Tsugane M."/>
            <person name="Tsuji K."/>
            <person name="Ueda S."/>
            <person name="Waki K."/>
            <person name="Yamagata H."/>
            <person name="Yamamoto M."/>
            <person name="Yamamoto S."/>
            <person name="Yamane H."/>
            <person name="Yoshiki S."/>
            <person name="Yoshihara R."/>
            <person name="Yukawa K."/>
            <person name="Zhong H."/>
            <person name="Yano M."/>
            <person name="Yuan Q."/>
            <person name="Ouyang S."/>
            <person name="Liu J."/>
            <person name="Jones K.M."/>
            <person name="Gansberger K."/>
            <person name="Moffat K."/>
            <person name="Hill J."/>
            <person name="Bera J."/>
            <person name="Fadrosh D."/>
            <person name="Jin S."/>
            <person name="Johri S."/>
            <person name="Kim M."/>
            <person name="Overton L."/>
            <person name="Reardon M."/>
            <person name="Tsitrin T."/>
            <person name="Vuong H."/>
            <person name="Weaver B."/>
            <person name="Ciecko A."/>
            <person name="Tallon L."/>
            <person name="Jackson J."/>
            <person name="Pai G."/>
            <person name="Aken S.V."/>
            <person name="Utterback T."/>
            <person name="Reidmuller S."/>
            <person name="Feldblyum T."/>
            <person name="Hsiao J."/>
            <person name="Zismann V."/>
            <person name="Iobst S."/>
            <person name="de Vazeille A.R."/>
            <person name="Buell C.R."/>
            <person name="Ying K."/>
            <person name="Li Y."/>
            <person name="Lu T."/>
            <person name="Huang Y."/>
            <person name="Zhao Q."/>
            <person name="Feng Q."/>
            <person name="Zhang L."/>
            <person name="Zhu J."/>
            <person name="Weng Q."/>
            <person name="Mu J."/>
            <person name="Lu Y."/>
            <person name="Fan D."/>
            <person name="Liu Y."/>
            <person name="Guan J."/>
            <person name="Zhang Y."/>
            <person name="Yu S."/>
            <person name="Liu X."/>
            <person name="Zhang Y."/>
            <person name="Hong G."/>
            <person name="Han B."/>
            <person name="Choisne N."/>
            <person name="Demange N."/>
            <person name="Orjeda G."/>
            <person name="Samain S."/>
            <person name="Cattolico L."/>
            <person name="Pelletier E."/>
            <person name="Couloux A."/>
            <person name="Segurens B."/>
            <person name="Wincker P."/>
            <person name="D'Hont A."/>
            <person name="Scarpelli C."/>
            <person name="Weissenbach J."/>
            <person name="Salanoubat M."/>
            <person name="Quetier F."/>
            <person name="Yu Y."/>
            <person name="Kim H.R."/>
            <person name="Rambo T."/>
            <person name="Currie J."/>
            <person name="Collura K."/>
            <person name="Luo M."/>
            <person name="Yang T."/>
            <person name="Ammiraju J.S.S."/>
            <person name="Engler F."/>
            <person name="Soderlund C."/>
            <person name="Wing R.A."/>
            <person name="Palmer L.E."/>
            <person name="de la Bastide M."/>
            <person name="Spiegel L."/>
            <person name="Nascimento L."/>
            <person name="Zutavern T."/>
            <person name="O'Shaughnessy A."/>
            <person name="Dike S."/>
            <person name="Dedhia N."/>
            <person name="Preston R."/>
            <person name="Balija V."/>
            <person name="McCombie W.R."/>
            <person name="Chow T."/>
            <person name="Chen H."/>
            <person name="Chung M."/>
            <person name="Chen C."/>
            <person name="Shaw J."/>
            <person name="Wu H."/>
            <person name="Hsiao K."/>
            <person name="Chao Y."/>
            <person name="Chu M."/>
            <person name="Cheng C."/>
            <person name="Hour A."/>
            <person name="Lee P."/>
            <person name="Lin S."/>
            <person name="Lin Y."/>
            <person name="Liou J."/>
            <person name="Liu S."/>
            <person name="Hsing Y."/>
            <person name="Raghuvanshi S."/>
            <person name="Mohanty A."/>
            <person name="Bharti A.K."/>
            <person name="Gaur A."/>
            <person name="Gupta V."/>
            <person name="Kumar D."/>
            <person name="Ravi V."/>
            <person name="Vij S."/>
            <person name="Kapur A."/>
            <person name="Khurana P."/>
            <person name="Khurana P."/>
            <person name="Khurana J.P."/>
            <person name="Tyagi A.K."/>
            <person name="Gaikwad K."/>
            <person name="Singh A."/>
            <person name="Dalal V."/>
            <person name="Srivastava S."/>
            <person name="Dixit A."/>
            <person name="Pal A.K."/>
            <person name="Ghazi I.A."/>
            <person name="Yadav M."/>
            <person name="Pandit A."/>
            <person name="Bhargava A."/>
            <person name="Sureshbabu K."/>
            <person name="Batra K."/>
            <person name="Sharma T.R."/>
            <person name="Mohapatra T."/>
            <person name="Singh N.K."/>
            <person name="Messing J."/>
            <person name="Nelson A.B."/>
            <person name="Fuks G."/>
            <person name="Kavchok S."/>
            <person name="Keizer G."/>
            <person name="Linton E."/>
            <person name="Llaca V."/>
            <person name="Song R."/>
            <person name="Tanyolac B."/>
            <person name="Young S."/>
            <person name="Ho-Il K."/>
            <person name="Hahn J.H."/>
            <person name="Sangsakoo G."/>
            <person name="Vanavichit A."/>
            <person name="de Mattos Luiz.A.T."/>
            <person name="Zimmer P.D."/>
            <person name="Malone G."/>
            <person name="Dellagostin O."/>
            <person name="de Oliveira A.C."/>
            <person name="Bevan M."/>
            <person name="Bancroft I."/>
            <person name="Minx P."/>
            <person name="Cordum H."/>
            <person name="Wilson R."/>
            <person name="Cheng Z."/>
            <person name="Jin W."/>
            <person name="Jiang J."/>
            <person name="Leong S.A."/>
            <person name="Iwama H."/>
            <person name="Gojobori T."/>
            <person name="Itoh T."/>
            <person name="Niimura Y."/>
            <person name="Fujii Y."/>
            <person name="Habara T."/>
            <person name="Sakai H."/>
            <person name="Sato Y."/>
            <person name="Wilson G."/>
            <person name="Kumar K."/>
            <person name="McCouch S."/>
            <person name="Juretic N."/>
            <person name="Hoen D."/>
            <person name="Wright S."/>
            <person name="Bruskiewich R."/>
            <person name="Bureau T."/>
            <person name="Miyao A."/>
            <person name="Hirochika H."/>
            <person name="Nishikawa T."/>
            <person name="Kadowaki K."/>
            <person name="Sugiura M."/>
            <person name="Burr B."/>
            <person name="Sasaki T."/>
        </authorList>
    </citation>
    <scope>NUCLEOTIDE SEQUENCE [LARGE SCALE GENOMIC DNA]</scope>
    <source>
        <strain evidence="3">cv. Nipponbare</strain>
    </source>
</reference>
<evidence type="ECO:0000256" key="1">
    <source>
        <dbReference type="SAM" id="Phobius"/>
    </source>
</evidence>